<dbReference type="AlphaFoldDB" id="A0A182XQH7"/>
<dbReference type="Proteomes" id="UP000076407">
    <property type="component" value="Unassembled WGS sequence"/>
</dbReference>
<sequence>AGAHRTLGSSLCRALYSCVPSCVRQVICKVRPRRRTYNGKVLWPVCCNSVFEECNKTQRKGGGKLILSSFKPCLVISSSSSSSSAV</sequence>
<keyword evidence="2" id="KW-1185">Reference proteome</keyword>
<reference evidence="1" key="1">
    <citation type="submission" date="2020-05" db="UniProtKB">
        <authorList>
            <consortium name="EnsemblMetazoa"/>
        </authorList>
    </citation>
    <scope>IDENTIFICATION</scope>
    <source>
        <strain evidence="1">SANGQUA</strain>
    </source>
</reference>
<organism evidence="1 2">
    <name type="scientific">Anopheles quadriannulatus</name>
    <name type="common">Mosquito</name>
    <dbReference type="NCBI Taxonomy" id="34691"/>
    <lineage>
        <taxon>Eukaryota</taxon>
        <taxon>Metazoa</taxon>
        <taxon>Ecdysozoa</taxon>
        <taxon>Arthropoda</taxon>
        <taxon>Hexapoda</taxon>
        <taxon>Insecta</taxon>
        <taxon>Pterygota</taxon>
        <taxon>Neoptera</taxon>
        <taxon>Endopterygota</taxon>
        <taxon>Diptera</taxon>
        <taxon>Nematocera</taxon>
        <taxon>Culicoidea</taxon>
        <taxon>Culicidae</taxon>
        <taxon>Anophelinae</taxon>
        <taxon>Anopheles</taxon>
    </lineage>
</organism>
<proteinExistence type="predicted"/>
<evidence type="ECO:0000313" key="1">
    <source>
        <dbReference type="EnsemblMetazoa" id="AQUA014117-PA"/>
    </source>
</evidence>
<dbReference type="VEuPathDB" id="VectorBase:AQUA014117"/>
<evidence type="ECO:0000313" key="2">
    <source>
        <dbReference type="Proteomes" id="UP000076407"/>
    </source>
</evidence>
<protein>
    <submittedName>
        <fullName evidence="1">Uncharacterized protein</fullName>
    </submittedName>
</protein>
<accession>A0A182XQH7</accession>
<dbReference type="EnsemblMetazoa" id="AQUA014117-RA">
    <property type="protein sequence ID" value="AQUA014117-PA"/>
    <property type="gene ID" value="AQUA014117"/>
</dbReference>
<name>A0A182XQH7_ANOQN</name>